<keyword evidence="13 16" id="KW-0472">Membrane</keyword>
<protein>
    <recommendedName>
        <fullName evidence="15">Peptide hydrolase</fullName>
        <ecNumber evidence="15">3.4.-.-</ecNumber>
    </recommendedName>
</protein>
<feature type="transmembrane region" description="Helical" evidence="16">
    <location>
        <begin position="418"/>
        <end position="437"/>
    </location>
</feature>
<dbReference type="STRING" id="61424.A0A2T9YM42"/>
<sequence>MPEPVHYTSKEYDHGAGAYVVIHDNRHEIQSSKTISAILYYLVLILVYAALLALVIVMRLSDNNYSPPGGNYIFQPSKTPSSDSVPFDISTTEFRADVAHEYLRYLARTPHAFGSEANIENVKYLSAALNNLKKLADQNGVKMEIIESDPTIVTSVDTRKVKDYSTTKKLNNATSSYVEGGNVLARIIGLNGSEDNSILLSSHLDSQLVSPGATDDGINGAVMLEIVRHIIFNRLKSTVVFNFNNGEEIGLYGALGFMHHPWSETVKAFINIEGAGAGGRALVFRASNSDVINRYSKRTKGFVTKWRPHANVFANDAFKLGLISSDTDYTVYASYGIPGLDIAFYERRSVYHTESDSIENVPIGSVHQVGTVVLNAIKAMSDDEKYMASPRGKTDGIAIYYDVLGRFMVNHSFRIMEVIYIVLLVIIIIGTIVTRIYSRRSLSTEKDSTLTGTDVRSMYIPSMAIVRGCIFTSIAAIVSLVFSLCIGLLLGKVNFFVIYGYMFVVLATHAFGNLIGIGLVLYLWMFLEGKIKGNSFLHNRFIISRVATYSQLFIWWIAMLGGLLLAIIKGAGVLYYTSYFGIFSILAATWACFIEPAATKFRVTRFISWFFKLIIAIAIPLIICFDLAGTLVHGMAQTVIDGTGAVTVHLMFGIFTTASLIVSMPFLATPGKKHLGRLLLVFLLVFIGLILSCCFIKPFTKYSPSHVYFSGDLNLDSKVENTTILANNKFANIVDAMNKKFPQNSRSYESVGNAEPERYRGEWIGDSNFAKSFNDSNTALPSYKISKDIPDNFPGATLNKNNGVLVTISAPHSYGCMLTTDDTHAYSYVLHQYGISDAESNYTITATPSNVTDTIYPSDTTKFISFDHRDVPEGCCQNINMLTRRTNSEWIVYLEHYGDGFGDIELKCYYSEFGPFMPPVGVINSTIVGTSQTMGDMHGGLGLLSLTQKMSIN</sequence>
<feature type="transmembrane region" description="Helical" evidence="16">
    <location>
        <begin position="606"/>
        <end position="628"/>
    </location>
</feature>
<comment type="function">
    <text evidence="2">May be involved in vacuolar sorting and osmoregulation.</text>
</comment>
<evidence type="ECO:0000256" key="3">
    <source>
        <dbReference type="ARBA" id="ARBA00004128"/>
    </source>
</evidence>
<evidence type="ECO:0000256" key="5">
    <source>
        <dbReference type="ARBA" id="ARBA00022554"/>
    </source>
</evidence>
<evidence type="ECO:0000256" key="13">
    <source>
        <dbReference type="ARBA" id="ARBA00023136"/>
    </source>
</evidence>
<evidence type="ECO:0000259" key="17">
    <source>
        <dbReference type="Pfam" id="PF04389"/>
    </source>
</evidence>
<dbReference type="AlphaFoldDB" id="A0A2T9YM42"/>
<dbReference type="SUPFAM" id="SSF53187">
    <property type="entry name" value="Zn-dependent exopeptidases"/>
    <property type="match status" value="1"/>
</dbReference>
<feature type="transmembrane region" description="Helical" evidence="16">
    <location>
        <begin position="574"/>
        <end position="594"/>
    </location>
</feature>
<evidence type="ECO:0000256" key="2">
    <source>
        <dbReference type="ARBA" id="ARBA00003273"/>
    </source>
</evidence>
<evidence type="ECO:0000256" key="8">
    <source>
        <dbReference type="ARBA" id="ARBA00022723"/>
    </source>
</evidence>
<dbReference type="InterPro" id="IPR048024">
    <property type="entry name" value="Fxna-like_M28_dom"/>
</dbReference>
<dbReference type="InterPro" id="IPR045175">
    <property type="entry name" value="M28_fam"/>
</dbReference>
<dbReference type="GO" id="GO:0005774">
    <property type="term" value="C:vacuolar membrane"/>
    <property type="evidence" value="ECO:0007669"/>
    <property type="project" value="UniProtKB-SubCell"/>
</dbReference>
<evidence type="ECO:0000256" key="11">
    <source>
        <dbReference type="ARBA" id="ARBA00022989"/>
    </source>
</evidence>
<feature type="transmembrane region" description="Helical" evidence="16">
    <location>
        <begin position="679"/>
        <end position="699"/>
    </location>
</feature>
<evidence type="ECO:0000256" key="9">
    <source>
        <dbReference type="ARBA" id="ARBA00022801"/>
    </source>
</evidence>
<feature type="domain" description="Peptidase M28" evidence="17">
    <location>
        <begin position="182"/>
        <end position="376"/>
    </location>
</feature>
<feature type="transmembrane region" description="Helical" evidence="16">
    <location>
        <begin position="546"/>
        <end position="568"/>
    </location>
</feature>
<evidence type="ECO:0000313" key="19">
    <source>
        <dbReference type="Proteomes" id="UP000245699"/>
    </source>
</evidence>
<keyword evidence="11 16" id="KW-1133">Transmembrane helix</keyword>
<keyword evidence="10 15" id="KW-0862">Zinc</keyword>
<comment type="caution">
    <text evidence="18">The sequence shown here is derived from an EMBL/GenBank/DDBJ whole genome shotgun (WGS) entry which is preliminary data.</text>
</comment>
<dbReference type="PANTHER" id="PTHR12147">
    <property type="entry name" value="METALLOPEPTIDASE M28 FAMILY MEMBER"/>
    <property type="match status" value="1"/>
</dbReference>
<evidence type="ECO:0000256" key="10">
    <source>
        <dbReference type="ARBA" id="ARBA00022833"/>
    </source>
</evidence>
<dbReference type="Pfam" id="PF04389">
    <property type="entry name" value="Peptidase_M28"/>
    <property type="match status" value="1"/>
</dbReference>
<dbReference type="Gene3D" id="3.40.630.10">
    <property type="entry name" value="Zn peptidases"/>
    <property type="match status" value="1"/>
</dbReference>
<organism evidence="18 19">
    <name type="scientific">Furculomyces boomerangus</name>
    <dbReference type="NCBI Taxonomy" id="61424"/>
    <lineage>
        <taxon>Eukaryota</taxon>
        <taxon>Fungi</taxon>
        <taxon>Fungi incertae sedis</taxon>
        <taxon>Zoopagomycota</taxon>
        <taxon>Kickxellomycotina</taxon>
        <taxon>Harpellomycetes</taxon>
        <taxon>Harpellales</taxon>
        <taxon>Harpellaceae</taxon>
        <taxon>Furculomyces</taxon>
    </lineage>
</organism>
<keyword evidence="19" id="KW-1185">Reference proteome</keyword>
<evidence type="ECO:0000256" key="16">
    <source>
        <dbReference type="SAM" id="Phobius"/>
    </source>
</evidence>
<dbReference type="GO" id="GO:0008235">
    <property type="term" value="F:metalloexopeptidase activity"/>
    <property type="evidence" value="ECO:0007669"/>
    <property type="project" value="InterPro"/>
</dbReference>
<reference evidence="18 19" key="1">
    <citation type="journal article" date="2018" name="MBio">
        <title>Comparative Genomics Reveals the Core Gene Toolbox for the Fungus-Insect Symbiosis.</title>
        <authorList>
            <person name="Wang Y."/>
            <person name="Stata M."/>
            <person name="Wang W."/>
            <person name="Stajich J.E."/>
            <person name="White M.M."/>
            <person name="Moncalvo J.M."/>
        </authorList>
    </citation>
    <scope>NUCLEOTIDE SEQUENCE [LARGE SCALE GENOMIC DNA]</scope>
    <source>
        <strain evidence="18 19">AUS-77-4</strain>
    </source>
</reference>
<keyword evidence="8 15" id="KW-0479">Metal-binding</keyword>
<keyword evidence="7 16" id="KW-0812">Transmembrane</keyword>
<keyword evidence="9 15" id="KW-0378">Hydrolase</keyword>
<feature type="transmembrane region" description="Helical" evidence="16">
    <location>
        <begin position="496"/>
        <end position="525"/>
    </location>
</feature>
<keyword evidence="14" id="KW-0325">Glycoprotein</keyword>
<keyword evidence="6 15" id="KW-0645">Protease</keyword>
<feature type="transmembrane region" description="Helical" evidence="16">
    <location>
        <begin position="464"/>
        <end position="490"/>
    </location>
</feature>
<evidence type="ECO:0000256" key="4">
    <source>
        <dbReference type="ARBA" id="ARBA00010918"/>
    </source>
</evidence>
<comment type="similarity">
    <text evidence="4 15">Belongs to the peptidase M28 family.</text>
</comment>
<dbReference type="CDD" id="cd03875">
    <property type="entry name" value="M28_Fxna_like"/>
    <property type="match status" value="1"/>
</dbReference>
<dbReference type="EMBL" id="MBFT01000323">
    <property type="protein sequence ID" value="PVU93410.1"/>
    <property type="molecule type" value="Genomic_DNA"/>
</dbReference>
<dbReference type="Proteomes" id="UP000245699">
    <property type="component" value="Unassembled WGS sequence"/>
</dbReference>
<dbReference type="EC" id="3.4.-.-" evidence="15"/>
<dbReference type="GO" id="GO:0046872">
    <property type="term" value="F:metal ion binding"/>
    <property type="evidence" value="ECO:0007669"/>
    <property type="project" value="UniProtKB-KW"/>
</dbReference>
<evidence type="ECO:0000256" key="7">
    <source>
        <dbReference type="ARBA" id="ARBA00022692"/>
    </source>
</evidence>
<feature type="transmembrane region" description="Helical" evidence="16">
    <location>
        <begin position="648"/>
        <end position="667"/>
    </location>
</feature>
<name>A0A2T9YM42_9FUNG</name>
<feature type="transmembrane region" description="Helical" evidence="16">
    <location>
        <begin position="38"/>
        <end position="58"/>
    </location>
</feature>
<dbReference type="OrthoDB" id="76293at2759"/>
<evidence type="ECO:0000313" key="18">
    <source>
        <dbReference type="EMBL" id="PVU93410.1"/>
    </source>
</evidence>
<evidence type="ECO:0000256" key="6">
    <source>
        <dbReference type="ARBA" id="ARBA00022670"/>
    </source>
</evidence>
<evidence type="ECO:0000256" key="1">
    <source>
        <dbReference type="ARBA" id="ARBA00001947"/>
    </source>
</evidence>
<dbReference type="PANTHER" id="PTHR12147:SF58">
    <property type="entry name" value="VACUOLAR MEMBRANE PROTEASE"/>
    <property type="match status" value="1"/>
</dbReference>
<evidence type="ECO:0000256" key="12">
    <source>
        <dbReference type="ARBA" id="ARBA00023049"/>
    </source>
</evidence>
<evidence type="ECO:0000256" key="15">
    <source>
        <dbReference type="RuleBase" id="RU361240"/>
    </source>
</evidence>
<dbReference type="InterPro" id="IPR007484">
    <property type="entry name" value="Peptidase_M28"/>
</dbReference>
<accession>A0A2T9YM42</accession>
<dbReference type="GO" id="GO:0006508">
    <property type="term" value="P:proteolysis"/>
    <property type="evidence" value="ECO:0007669"/>
    <property type="project" value="UniProtKB-KW"/>
</dbReference>
<evidence type="ECO:0000256" key="14">
    <source>
        <dbReference type="ARBA" id="ARBA00023180"/>
    </source>
</evidence>
<keyword evidence="12" id="KW-0482">Metalloprotease</keyword>
<proteinExistence type="inferred from homology"/>
<keyword evidence="5" id="KW-0926">Vacuole</keyword>
<comment type="cofactor">
    <cofactor evidence="1">
        <name>Zn(2+)</name>
        <dbReference type="ChEBI" id="CHEBI:29105"/>
    </cofactor>
</comment>
<gene>
    <name evidence="18" type="ORF">BB559_003302</name>
</gene>
<comment type="subcellular location">
    <subcellularLocation>
        <location evidence="3">Vacuole membrane</location>
        <topology evidence="3">Multi-pass membrane protein</topology>
    </subcellularLocation>
</comment>